<evidence type="ECO:0000256" key="1">
    <source>
        <dbReference type="ARBA" id="ARBA00004123"/>
    </source>
</evidence>
<proteinExistence type="inferred from homology"/>
<dbReference type="EMBL" id="CR382133">
    <property type="protein sequence ID" value="CAR65375.1"/>
    <property type="molecule type" value="Genomic_DNA"/>
</dbReference>
<comment type="subcellular location">
    <subcellularLocation>
        <location evidence="1">Nucleus</location>
    </subcellularLocation>
</comment>
<dbReference type="PANTHER" id="PTHR12363:SF33">
    <property type="entry name" value="IMPORTIN-13"/>
    <property type="match status" value="1"/>
</dbReference>
<dbReference type="HOGENOM" id="CLU_011832_0_0_1"/>
<dbReference type="GO" id="GO:0005634">
    <property type="term" value="C:nucleus"/>
    <property type="evidence" value="ECO:0007669"/>
    <property type="project" value="UniProtKB-SubCell"/>
</dbReference>
<dbReference type="RefSeq" id="XP_002769998.1">
    <property type="nucleotide sequence ID" value="XM_002769952.1"/>
</dbReference>
<dbReference type="PANTHER" id="PTHR12363">
    <property type="entry name" value="TRANSPORTIN 3 AND IMPORTIN 13"/>
    <property type="match status" value="1"/>
</dbReference>
<dbReference type="GO" id="GO:0006606">
    <property type="term" value="P:protein import into nucleus"/>
    <property type="evidence" value="ECO:0007669"/>
    <property type="project" value="TreeGrafter"/>
</dbReference>
<dbReference type="OMA" id="CLASIGK"/>
<dbReference type="Gene3D" id="1.25.10.10">
    <property type="entry name" value="Leucine-rich Repeat Variant"/>
    <property type="match status" value="1"/>
</dbReference>
<dbReference type="OrthoDB" id="2016913at2759"/>
<dbReference type="Proteomes" id="UP000000599">
    <property type="component" value="Chromosome A"/>
</dbReference>
<evidence type="ECO:0000256" key="2">
    <source>
        <dbReference type="ARBA" id="ARBA00007991"/>
    </source>
</evidence>
<evidence type="ECO:0000313" key="5">
    <source>
        <dbReference type="EMBL" id="CAR65375.1"/>
    </source>
</evidence>
<evidence type="ECO:0000313" key="6">
    <source>
        <dbReference type="Proteomes" id="UP000000599"/>
    </source>
</evidence>
<dbReference type="GeneID" id="8998049"/>
<dbReference type="KEGG" id="dha:DEHA2A06754g"/>
<dbReference type="InterPro" id="IPR016024">
    <property type="entry name" value="ARM-type_fold"/>
</dbReference>
<dbReference type="eggNOG" id="KOG2022">
    <property type="taxonomic scope" value="Eukaryota"/>
</dbReference>
<dbReference type="GO" id="GO:0005737">
    <property type="term" value="C:cytoplasm"/>
    <property type="evidence" value="ECO:0007669"/>
    <property type="project" value="TreeGrafter"/>
</dbReference>
<keyword evidence="4" id="KW-0539">Nucleus</keyword>
<sequence>MNISFEQVVQHIETLYSTRDPDVVNRIQNELQELQRSGDGYQVAGMLMKHSSRNCQFFGALTYAVVINSMGPKLEIDKLEVLVREMEGHICAIVRSGETEANMFIIRKLFSNLSLVFISNHETYSNPVESLLRSLCGSTDLAQVVGGLQDMQLMVLVMFSSVIVEDISKQERSAEIHAVVESELYRDLIIIYDFLNSTSRSVAIDSLALDCLNSWVTYISVAECNSQVRYTSVETLITFLFNHFSTQQNPADDEVLKLINKAVGVVTEILEINPRMLTPEMKSYLDNLLFESQNWGAYYIDTIILGEAREMYSEEIDSFINLLITFLQNDILKLSKSIMHTNVQYKIKTLVSLTNFPGTPIEDESVSDQFLAFWEEFINIYVDDIDTFEAIFLNAPNDRQSFFSKRDEIINDVCSIYWNKIHLPELNVLEANKSEFLHYRTGVSDLFIAGYSLLSVPFYEKLTHSITVNILETDENPTKIIDIESTLYLLFKITEDCTFYESQSSILIPYVDSLFESRLLDVIKLYTAGEGIYRYVYSTFVNFLSSIQFYLKGERGSRYLGTIFDLLFSIVLDGPQSLSLNTSRTILKICQECRESLTSFLPNLEVLLVEMLKNLSVDGLIRQRMFNAYTSIAQCLKEPSKFSDILKRMITAIHNRALEVMNSSPQLNENEEDYLLSLLSCVCEVGRACEIPEEVDDFYNEEQKFLVNQYWIEDPMQVKDLNLSIVKTYLLNYAPIINNTTCTEKCCLILKAGIREPIEGPFKFPMDTIFNFISAKIDNCNIDSVPYLYGLIETVVIVNHKFLDQEIVGQLVKRVFTDHIDFLKSDPYTINSAIELFATILERNPSLIVSLPVFENVIVGFAIDGLKAHEAFIIKSISKFWVALIALKKGTKENQDFIRSMMVNTNLGTLFVFDLLKAFLGTPRSNLDHYYPIFRNLITKYPIELKKWLQVAFRELKNSKLDEKNIDALISRIMATRGQRSANDILKKIWLQLNGLIEFNSRSF</sequence>
<dbReference type="InterPro" id="IPR051345">
    <property type="entry name" value="Importin_beta-like_NTR"/>
</dbReference>
<reference evidence="5 6" key="1">
    <citation type="journal article" date="2004" name="Nature">
        <title>Genome evolution in yeasts.</title>
        <authorList>
            <consortium name="Genolevures"/>
            <person name="Dujon B."/>
            <person name="Sherman D."/>
            <person name="Fischer G."/>
            <person name="Durrens P."/>
            <person name="Casaregola S."/>
            <person name="Lafontaine I."/>
            <person name="de Montigny J."/>
            <person name="Marck C."/>
            <person name="Neuveglise C."/>
            <person name="Talla E."/>
            <person name="Goffard N."/>
            <person name="Frangeul L."/>
            <person name="Aigle M."/>
            <person name="Anthouard V."/>
            <person name="Babour A."/>
            <person name="Barbe V."/>
            <person name="Barnay S."/>
            <person name="Blanchin S."/>
            <person name="Beckerich J.M."/>
            <person name="Beyne E."/>
            <person name="Bleykasten C."/>
            <person name="Boisrame A."/>
            <person name="Boyer J."/>
            <person name="Cattolico L."/>
            <person name="Confanioleri F."/>
            <person name="de Daruvar A."/>
            <person name="Despons L."/>
            <person name="Fabre E."/>
            <person name="Fairhead C."/>
            <person name="Ferry-Dumazet H."/>
            <person name="Groppi A."/>
            <person name="Hantraye F."/>
            <person name="Hennequin C."/>
            <person name="Jauniaux N."/>
            <person name="Joyet P."/>
            <person name="Kachouri R."/>
            <person name="Kerrest A."/>
            <person name="Koszul R."/>
            <person name="Lemaire M."/>
            <person name="Lesur I."/>
            <person name="Ma L."/>
            <person name="Muller H."/>
            <person name="Nicaud J.M."/>
            <person name="Nikolski M."/>
            <person name="Oztas S."/>
            <person name="Ozier-Kalogeropoulos O."/>
            <person name="Pellenz S."/>
            <person name="Potier S."/>
            <person name="Richard G.F."/>
            <person name="Straub M.L."/>
            <person name="Suleau A."/>
            <person name="Swennene D."/>
            <person name="Tekaia F."/>
            <person name="Wesolowski-Louvel M."/>
            <person name="Westhof E."/>
            <person name="Wirth B."/>
            <person name="Zeniou-Meyer M."/>
            <person name="Zivanovic I."/>
            <person name="Bolotin-Fukuhara M."/>
            <person name="Thierry A."/>
            <person name="Bouchier C."/>
            <person name="Caudron B."/>
            <person name="Scarpelli C."/>
            <person name="Gaillardin C."/>
            <person name="Weissenbach J."/>
            <person name="Wincker P."/>
            <person name="Souciet J.L."/>
        </authorList>
    </citation>
    <scope>NUCLEOTIDE SEQUENCE [LARGE SCALE GENOMIC DNA]</scope>
    <source>
        <strain evidence="6">ATCC 36239 / CBS 767 / BCRC 21394 / JCM 1990 / NBRC 0083 / IGC 2968</strain>
    </source>
</reference>
<keyword evidence="6" id="KW-1185">Reference proteome</keyword>
<dbReference type="VEuPathDB" id="FungiDB:DEHA2A06754g"/>
<dbReference type="InterPro" id="IPR011989">
    <property type="entry name" value="ARM-like"/>
</dbReference>
<evidence type="ECO:0000256" key="4">
    <source>
        <dbReference type="ARBA" id="ARBA00023242"/>
    </source>
</evidence>
<name>B5RSR9_DEBHA</name>
<dbReference type="AlphaFoldDB" id="B5RSR9"/>
<evidence type="ECO:0000256" key="3">
    <source>
        <dbReference type="ARBA" id="ARBA00022448"/>
    </source>
</evidence>
<protein>
    <submittedName>
        <fullName evidence="5">DEHA2A06754p</fullName>
    </submittedName>
</protein>
<comment type="similarity">
    <text evidence="2">Belongs to the importin beta family.</text>
</comment>
<dbReference type="STRING" id="284592.B5RSR9"/>
<organism evidence="5 6">
    <name type="scientific">Debaryomyces hansenii (strain ATCC 36239 / CBS 767 / BCRC 21394 / JCM 1990 / NBRC 0083 / IGC 2968)</name>
    <name type="common">Yeast</name>
    <name type="synonym">Torulaspora hansenii</name>
    <dbReference type="NCBI Taxonomy" id="284592"/>
    <lineage>
        <taxon>Eukaryota</taxon>
        <taxon>Fungi</taxon>
        <taxon>Dikarya</taxon>
        <taxon>Ascomycota</taxon>
        <taxon>Saccharomycotina</taxon>
        <taxon>Pichiomycetes</taxon>
        <taxon>Debaryomycetaceae</taxon>
        <taxon>Debaryomyces</taxon>
    </lineage>
</organism>
<keyword evidence="3" id="KW-0813">Transport</keyword>
<dbReference type="SUPFAM" id="SSF48371">
    <property type="entry name" value="ARM repeat"/>
    <property type="match status" value="1"/>
</dbReference>
<accession>B5RSR9</accession>
<dbReference type="FunCoup" id="B5RSR9">
    <property type="interactions" value="248"/>
</dbReference>
<dbReference type="InParanoid" id="B5RSR9"/>
<gene>
    <name evidence="5" type="ordered locus">DEHA2A06754g</name>
</gene>